<dbReference type="PATRIC" id="fig|423471.3.peg.1161"/>
<accession>G5J175</accession>
<evidence type="ECO:0000259" key="2">
    <source>
        <dbReference type="PROSITE" id="PS51736"/>
    </source>
</evidence>
<reference evidence="3 4" key="1">
    <citation type="journal article" date="2011" name="Front. Microbiol.">
        <title>Two Strains of Crocosphaera watsonii with Highly Conserved Genomes are Distinguished by Strain-Specific Features.</title>
        <authorList>
            <person name="Bench S.R."/>
            <person name="Ilikchyan I.N."/>
            <person name="Tripp H.J."/>
            <person name="Zehr J.P."/>
        </authorList>
    </citation>
    <scope>NUCLEOTIDE SEQUENCE [LARGE SCALE GENOMIC DNA]</scope>
    <source>
        <strain evidence="3 4">WH 0003</strain>
    </source>
</reference>
<proteinExistence type="predicted"/>
<protein>
    <submittedName>
        <fullName evidence="3">Transposase, IS607 family</fullName>
    </submittedName>
</protein>
<name>G5J175_CROWT</name>
<dbReference type="SUPFAM" id="SSF53041">
    <property type="entry name" value="Resolvase-like"/>
    <property type="match status" value="1"/>
</dbReference>
<dbReference type="Gene3D" id="1.10.1660.10">
    <property type="match status" value="1"/>
</dbReference>
<dbReference type="Gene3D" id="3.40.50.1390">
    <property type="entry name" value="Resolvase, N-terminal catalytic domain"/>
    <property type="match status" value="1"/>
</dbReference>
<dbReference type="SMART" id="SM00857">
    <property type="entry name" value="Resolvase"/>
    <property type="match status" value="1"/>
</dbReference>
<dbReference type="AlphaFoldDB" id="G5J175"/>
<dbReference type="Proteomes" id="UP000003477">
    <property type="component" value="Unassembled WGS sequence"/>
</dbReference>
<dbReference type="Pfam" id="PF00376">
    <property type="entry name" value="MerR"/>
    <property type="match status" value="1"/>
</dbReference>
<dbReference type="InterPro" id="IPR009061">
    <property type="entry name" value="DNA-bd_dom_put_sf"/>
</dbReference>
<gene>
    <name evidence="3" type="ORF">CWATWH0003_1259</name>
</gene>
<dbReference type="GO" id="GO:0006355">
    <property type="term" value="P:regulation of DNA-templated transcription"/>
    <property type="evidence" value="ECO:0007669"/>
    <property type="project" value="InterPro"/>
</dbReference>
<dbReference type="NCBIfam" id="TIGR01764">
    <property type="entry name" value="excise"/>
    <property type="match status" value="1"/>
</dbReference>
<feature type="domain" description="Resolvase/invertase-type recombinase catalytic" evidence="2">
    <location>
        <begin position="59"/>
        <end position="153"/>
    </location>
</feature>
<dbReference type="Pfam" id="PF00239">
    <property type="entry name" value="Resolvase"/>
    <property type="match status" value="1"/>
</dbReference>
<evidence type="ECO:0000313" key="3">
    <source>
        <dbReference type="EMBL" id="EHJ14066.1"/>
    </source>
</evidence>
<dbReference type="InterPro" id="IPR006119">
    <property type="entry name" value="Resolv_N"/>
</dbReference>
<dbReference type="PROSITE" id="PS50937">
    <property type="entry name" value="HTH_MERR_2"/>
    <property type="match status" value="1"/>
</dbReference>
<sequence length="153" mass="17725">MPRYFTIGETADYFGVSVDTIRRWESEGRITSQRTKGGHRRFLASALAGIEEEERNEKPTLCYARVSTRDKKDDLERQANTLVAYCENKGWQVELIKDIGSGLNYKKRGLNKLIDKILNEEVSRLIITDKDRLLRFGSELIFSLCSHYQLDMD</sequence>
<dbReference type="InterPro" id="IPR036162">
    <property type="entry name" value="Resolvase-like_N_sf"/>
</dbReference>
<feature type="domain" description="HTH merR-type" evidence="1">
    <location>
        <begin position="4"/>
        <end position="42"/>
    </location>
</feature>
<comment type="caution">
    <text evidence="3">The sequence shown here is derived from an EMBL/GenBank/DDBJ whole genome shotgun (WGS) entry which is preliminary data.</text>
</comment>
<dbReference type="SMART" id="SM00422">
    <property type="entry name" value="HTH_MERR"/>
    <property type="match status" value="1"/>
</dbReference>
<dbReference type="SUPFAM" id="SSF46955">
    <property type="entry name" value="Putative DNA-binding domain"/>
    <property type="match status" value="1"/>
</dbReference>
<dbReference type="InterPro" id="IPR000551">
    <property type="entry name" value="MerR-type_HTH_dom"/>
</dbReference>
<dbReference type="CDD" id="cd04762">
    <property type="entry name" value="HTH_MerR-trunc"/>
    <property type="match status" value="1"/>
</dbReference>
<dbReference type="InterPro" id="IPR010093">
    <property type="entry name" value="SinI_DNA-bd"/>
</dbReference>
<evidence type="ECO:0000259" key="1">
    <source>
        <dbReference type="PROSITE" id="PS50937"/>
    </source>
</evidence>
<dbReference type="PANTHER" id="PTHR36172:SF1">
    <property type="entry name" value="RESOLVASE-RELATED"/>
    <property type="match status" value="1"/>
</dbReference>
<dbReference type="FunFam" id="3.40.50.1390:FF:000002">
    <property type="entry name" value="ORF1 in transposon ISC1904"/>
    <property type="match status" value="1"/>
</dbReference>
<dbReference type="RefSeq" id="WP_007308091.1">
    <property type="nucleotide sequence ID" value="NZ_AESD01000204.1"/>
</dbReference>
<evidence type="ECO:0000313" key="4">
    <source>
        <dbReference type="Proteomes" id="UP000003477"/>
    </source>
</evidence>
<dbReference type="InterPro" id="IPR048046">
    <property type="entry name" value="Transpos_IS607"/>
</dbReference>
<dbReference type="GeneID" id="88765087"/>
<dbReference type="GO" id="GO:0000150">
    <property type="term" value="F:DNA strand exchange activity"/>
    <property type="evidence" value="ECO:0007669"/>
    <property type="project" value="InterPro"/>
</dbReference>
<dbReference type="PANTHER" id="PTHR36172">
    <property type="match status" value="1"/>
</dbReference>
<dbReference type="EMBL" id="AESD01000204">
    <property type="protein sequence ID" value="EHJ14066.1"/>
    <property type="molecule type" value="Genomic_DNA"/>
</dbReference>
<dbReference type="PROSITE" id="PS51736">
    <property type="entry name" value="RECOMBINASES_3"/>
    <property type="match status" value="1"/>
</dbReference>
<dbReference type="GO" id="GO:0003677">
    <property type="term" value="F:DNA binding"/>
    <property type="evidence" value="ECO:0007669"/>
    <property type="project" value="InterPro"/>
</dbReference>
<dbReference type="InterPro" id="IPR051491">
    <property type="entry name" value="Recombinase/Transposase-rel"/>
</dbReference>
<dbReference type="NCBIfam" id="NF033518">
    <property type="entry name" value="transpos_IS607"/>
    <property type="match status" value="1"/>
</dbReference>
<organism evidence="3 4">
    <name type="scientific">Crocosphaera watsonii WH 0003</name>
    <dbReference type="NCBI Taxonomy" id="423471"/>
    <lineage>
        <taxon>Bacteria</taxon>
        <taxon>Bacillati</taxon>
        <taxon>Cyanobacteriota</taxon>
        <taxon>Cyanophyceae</taxon>
        <taxon>Oscillatoriophycideae</taxon>
        <taxon>Chroococcales</taxon>
        <taxon>Aphanothecaceae</taxon>
        <taxon>Crocosphaera</taxon>
    </lineage>
</organism>